<keyword evidence="5 6" id="KW-0819">tRNA processing</keyword>
<dbReference type="PANTHER" id="PTHR42971:SF1">
    <property type="entry name" value="TRNA (CYTIDINE(34)-2'-O)-METHYLTRANSFERASE"/>
    <property type="match status" value="1"/>
</dbReference>
<keyword evidence="10" id="KW-1185">Reference proteome</keyword>
<organism evidence="9 10">
    <name type="scientific">Stappia indica</name>
    <dbReference type="NCBI Taxonomy" id="538381"/>
    <lineage>
        <taxon>Bacteria</taxon>
        <taxon>Pseudomonadati</taxon>
        <taxon>Pseudomonadota</taxon>
        <taxon>Alphaproteobacteria</taxon>
        <taxon>Hyphomicrobiales</taxon>
        <taxon>Stappiaceae</taxon>
        <taxon>Stappia</taxon>
    </lineage>
</organism>
<comment type="similarity">
    <text evidence="6">Belongs to the class IV-like SAM-binding methyltransferase superfamily. RNA methyltransferase TrmH family. TrmL subfamily.</text>
</comment>
<dbReference type="GO" id="GO:0002130">
    <property type="term" value="P:wobble position ribose methylation"/>
    <property type="evidence" value="ECO:0007669"/>
    <property type="project" value="TreeGrafter"/>
</dbReference>
<dbReference type="SUPFAM" id="SSF75217">
    <property type="entry name" value="alpha/beta knot"/>
    <property type="match status" value="1"/>
</dbReference>
<evidence type="ECO:0000256" key="5">
    <source>
        <dbReference type="ARBA" id="ARBA00022694"/>
    </source>
</evidence>
<evidence type="ECO:0000256" key="7">
    <source>
        <dbReference type="PIRSR" id="PIRSR029256-1"/>
    </source>
</evidence>
<protein>
    <recommendedName>
        <fullName evidence="6">tRNA (cytidine(34)-2'-O)-methyltransferase</fullName>
        <ecNumber evidence="6">2.1.1.207</ecNumber>
    </recommendedName>
    <alternativeName>
        <fullName evidence="6">tRNA (cytidine/uridine-2'-O-)-methyltransferase TrmL</fullName>
    </alternativeName>
</protein>
<dbReference type="Pfam" id="PF00588">
    <property type="entry name" value="SpoU_methylase"/>
    <property type="match status" value="1"/>
</dbReference>
<evidence type="ECO:0000256" key="2">
    <source>
        <dbReference type="ARBA" id="ARBA00022603"/>
    </source>
</evidence>
<name>A0A285RD33_9HYPH</name>
<feature type="binding site" evidence="6 7">
    <location>
        <position position="80"/>
    </location>
    <ligand>
        <name>S-adenosyl-L-methionine</name>
        <dbReference type="ChEBI" id="CHEBI:59789"/>
    </ligand>
</feature>
<dbReference type="AlphaFoldDB" id="A0A285RD33"/>
<dbReference type="STRING" id="538381.GCA_001696535_01547"/>
<dbReference type="EMBL" id="OBML01000001">
    <property type="protein sequence ID" value="SOB90287.1"/>
    <property type="molecule type" value="Genomic_DNA"/>
</dbReference>
<keyword evidence="3 6" id="KW-0808">Transferase</keyword>
<evidence type="ECO:0000259" key="8">
    <source>
        <dbReference type="Pfam" id="PF00588"/>
    </source>
</evidence>
<dbReference type="PIRSF" id="PIRSF029256">
    <property type="entry name" value="SpoU_TrmH_prd"/>
    <property type="match status" value="1"/>
</dbReference>
<evidence type="ECO:0000256" key="3">
    <source>
        <dbReference type="ARBA" id="ARBA00022679"/>
    </source>
</evidence>
<proteinExistence type="inferred from homology"/>
<evidence type="ECO:0000313" key="10">
    <source>
        <dbReference type="Proteomes" id="UP000219331"/>
    </source>
</evidence>
<comment type="function">
    <text evidence="6">Methylates the ribose at the nucleotide 34 wobble position in the two leucyl isoacceptors tRNA(Leu)(CmAA) and tRNA(Leu)(cmnm5UmAA). Catalyzes the methyl transfer from S-adenosyl-L-methionine to the 2'-OH of the wobble nucleotide.</text>
</comment>
<feature type="binding site" evidence="6 7">
    <location>
        <position position="122"/>
    </location>
    <ligand>
        <name>S-adenosyl-L-methionine</name>
        <dbReference type="ChEBI" id="CHEBI:59789"/>
    </ligand>
</feature>
<evidence type="ECO:0000256" key="6">
    <source>
        <dbReference type="HAMAP-Rule" id="MF_01885"/>
    </source>
</evidence>
<sequence>MPDLVLFQPDIPQNTGTILRLGACLGVTVHVIEPAGFPLSDHALRRAGMDYLERAAMVRHVDFPAFEAWRREQGRRLVLLTTSGAVSHLDHAFAATDLLMLGRESSGVPQDVHALADARLTVPMVAGMRSLNVAVTAAIVLGEALRQTSGFPSAPQPPAAGSPA</sequence>
<feature type="binding site" evidence="6 7">
    <location>
        <position position="130"/>
    </location>
    <ligand>
        <name>S-adenosyl-L-methionine</name>
        <dbReference type="ChEBI" id="CHEBI:59789"/>
    </ligand>
</feature>
<dbReference type="GO" id="GO:0141102">
    <property type="term" value="F:tRNA (5-carboxymethylaminomethyluridine(34)-2'-O)-methyltransferase activity"/>
    <property type="evidence" value="ECO:0007669"/>
    <property type="project" value="RHEA"/>
</dbReference>
<dbReference type="GO" id="GO:0005737">
    <property type="term" value="C:cytoplasm"/>
    <property type="evidence" value="ECO:0007669"/>
    <property type="project" value="UniProtKB-SubCell"/>
</dbReference>
<comment type="subunit">
    <text evidence="6">Homodimer.</text>
</comment>
<dbReference type="InterPro" id="IPR029028">
    <property type="entry name" value="Alpha/beta_knot_MTases"/>
</dbReference>
<evidence type="ECO:0000313" key="9">
    <source>
        <dbReference type="EMBL" id="SOB90287.1"/>
    </source>
</evidence>
<dbReference type="RefSeq" id="WP_097173749.1">
    <property type="nucleotide sequence ID" value="NZ_OBML01000001.1"/>
</dbReference>
<feature type="binding site" evidence="6 7">
    <location>
        <position position="102"/>
    </location>
    <ligand>
        <name>S-adenosyl-L-methionine</name>
        <dbReference type="ChEBI" id="CHEBI:59789"/>
    </ligand>
</feature>
<dbReference type="PANTHER" id="PTHR42971">
    <property type="entry name" value="TRNA (CYTIDINE(34)-2'-O)-METHYLTRANSFERASE"/>
    <property type="match status" value="1"/>
</dbReference>
<dbReference type="Proteomes" id="UP000219331">
    <property type="component" value="Unassembled WGS sequence"/>
</dbReference>
<keyword evidence="2 6" id="KW-0489">Methyltransferase</keyword>
<dbReference type="EC" id="2.1.1.207" evidence="6"/>
<gene>
    <name evidence="6" type="primary">trmL</name>
    <name evidence="9" type="ORF">SAMN05421512_101420</name>
</gene>
<dbReference type="Gene3D" id="3.40.1280.10">
    <property type="match status" value="1"/>
</dbReference>
<feature type="domain" description="tRNA/rRNA methyltransferase SpoU type" evidence="8">
    <location>
        <begin position="4"/>
        <end position="141"/>
    </location>
</feature>
<accession>A0A285RD33</accession>
<dbReference type="InterPro" id="IPR001537">
    <property type="entry name" value="SpoU_MeTrfase"/>
</dbReference>
<dbReference type="GO" id="GO:0003723">
    <property type="term" value="F:RNA binding"/>
    <property type="evidence" value="ECO:0007669"/>
    <property type="project" value="InterPro"/>
</dbReference>
<dbReference type="InterPro" id="IPR029026">
    <property type="entry name" value="tRNA_m1G_MTases_N"/>
</dbReference>
<dbReference type="HAMAP" id="MF_01885">
    <property type="entry name" value="tRNA_methyltr_TrmL"/>
    <property type="match status" value="1"/>
</dbReference>
<dbReference type="OrthoDB" id="9789043at2"/>
<comment type="catalytic activity">
    <reaction evidence="6">
        <text>5-carboxymethylaminomethyluridine(34) in tRNA(Leu) + S-adenosyl-L-methionine = 5-carboxymethylaminomethyl-2'-O-methyluridine(34) in tRNA(Leu) + S-adenosyl-L-homocysteine + H(+)</text>
        <dbReference type="Rhea" id="RHEA:43088"/>
        <dbReference type="Rhea" id="RHEA-COMP:10333"/>
        <dbReference type="Rhea" id="RHEA-COMP:10334"/>
        <dbReference type="ChEBI" id="CHEBI:15378"/>
        <dbReference type="ChEBI" id="CHEBI:57856"/>
        <dbReference type="ChEBI" id="CHEBI:59789"/>
        <dbReference type="ChEBI" id="CHEBI:74508"/>
        <dbReference type="ChEBI" id="CHEBI:74511"/>
        <dbReference type="EC" id="2.1.1.207"/>
    </reaction>
</comment>
<comment type="catalytic activity">
    <reaction evidence="6">
        <text>cytidine(34) in tRNA + S-adenosyl-L-methionine = 2'-O-methylcytidine(34) in tRNA + S-adenosyl-L-homocysteine + H(+)</text>
        <dbReference type="Rhea" id="RHEA:43084"/>
        <dbReference type="Rhea" id="RHEA-COMP:10331"/>
        <dbReference type="Rhea" id="RHEA-COMP:10332"/>
        <dbReference type="ChEBI" id="CHEBI:15378"/>
        <dbReference type="ChEBI" id="CHEBI:57856"/>
        <dbReference type="ChEBI" id="CHEBI:59789"/>
        <dbReference type="ChEBI" id="CHEBI:74495"/>
        <dbReference type="ChEBI" id="CHEBI:82748"/>
        <dbReference type="EC" id="2.1.1.207"/>
    </reaction>
</comment>
<dbReference type="CDD" id="cd18094">
    <property type="entry name" value="SpoU-like_TrmL"/>
    <property type="match status" value="1"/>
</dbReference>
<reference evidence="9 10" key="1">
    <citation type="submission" date="2017-08" db="EMBL/GenBank/DDBJ databases">
        <authorList>
            <person name="de Groot N.N."/>
        </authorList>
    </citation>
    <scope>NUCLEOTIDE SEQUENCE [LARGE SCALE GENOMIC DNA]</scope>
    <source>
        <strain evidence="9 10">USBA 352</strain>
    </source>
</reference>
<comment type="subcellular location">
    <subcellularLocation>
        <location evidence="6">Cytoplasm</location>
    </subcellularLocation>
</comment>
<evidence type="ECO:0000256" key="4">
    <source>
        <dbReference type="ARBA" id="ARBA00022691"/>
    </source>
</evidence>
<keyword evidence="4 6" id="KW-0949">S-adenosyl-L-methionine</keyword>
<dbReference type="GO" id="GO:0141098">
    <property type="term" value="F:tRNA (cytidine(34)-2'-O)-methyltransferase activity"/>
    <property type="evidence" value="ECO:0007669"/>
    <property type="project" value="RHEA"/>
</dbReference>
<keyword evidence="1 6" id="KW-0963">Cytoplasm</keyword>
<evidence type="ECO:0000256" key="1">
    <source>
        <dbReference type="ARBA" id="ARBA00022490"/>
    </source>
</evidence>
<dbReference type="InterPro" id="IPR016914">
    <property type="entry name" value="TrmL"/>
</dbReference>